<sequence>MLQGGFELRDWESTGFKTEHGLETSVLGMKWNHQLHSLRVNMSWMNESSLEKIMKRIMLSAAYKVFVPVRFTIPVMLCAKLMLQKAWKMSIGWDNGIMGNLRKEFIQWFQDLKIHEEIHISRGINVTAENLKHCAIHAFCDASKEAYAAVVFLRIEEEVSVKLSLLAAKSRVAPLKRW</sequence>
<evidence type="ECO:0000313" key="2">
    <source>
        <dbReference type="EMBL" id="GBN18246.1"/>
    </source>
</evidence>
<dbReference type="PANTHER" id="PTHR47331">
    <property type="entry name" value="PHD-TYPE DOMAIN-CONTAINING PROTEIN"/>
    <property type="match status" value="1"/>
</dbReference>
<proteinExistence type="predicted"/>
<evidence type="ECO:0000313" key="3">
    <source>
        <dbReference type="Proteomes" id="UP000499080"/>
    </source>
</evidence>
<dbReference type="AlphaFoldDB" id="A0A4Y2LPE0"/>
<evidence type="ECO:0000313" key="1">
    <source>
        <dbReference type="EMBL" id="GBN16631.1"/>
    </source>
</evidence>
<evidence type="ECO:0008006" key="4">
    <source>
        <dbReference type="Google" id="ProtNLM"/>
    </source>
</evidence>
<dbReference type="InterPro" id="IPR008042">
    <property type="entry name" value="Retrotrans_Pao"/>
</dbReference>
<organism evidence="1 3">
    <name type="scientific">Araneus ventricosus</name>
    <name type="common">Orbweaver spider</name>
    <name type="synonym">Epeira ventricosa</name>
    <dbReference type="NCBI Taxonomy" id="182803"/>
    <lineage>
        <taxon>Eukaryota</taxon>
        <taxon>Metazoa</taxon>
        <taxon>Ecdysozoa</taxon>
        <taxon>Arthropoda</taxon>
        <taxon>Chelicerata</taxon>
        <taxon>Arachnida</taxon>
        <taxon>Araneae</taxon>
        <taxon>Araneomorphae</taxon>
        <taxon>Entelegynae</taxon>
        <taxon>Araneoidea</taxon>
        <taxon>Araneidae</taxon>
        <taxon>Araneus</taxon>
    </lineage>
</organism>
<dbReference type="EMBL" id="BGPR01006172">
    <property type="protein sequence ID" value="GBN16631.1"/>
    <property type="molecule type" value="Genomic_DNA"/>
</dbReference>
<comment type="caution">
    <text evidence="1">The sequence shown here is derived from an EMBL/GenBank/DDBJ whole genome shotgun (WGS) entry which is preliminary data.</text>
</comment>
<name>A0A4Y2LPE0_ARAVE</name>
<keyword evidence="3" id="KW-1185">Reference proteome</keyword>
<protein>
    <recommendedName>
        <fullName evidence="4">Reverse transcriptase/retrotransposon-derived protein RNase H-like domain-containing protein</fullName>
    </recommendedName>
</protein>
<dbReference type="Pfam" id="PF05380">
    <property type="entry name" value="Peptidase_A17"/>
    <property type="match status" value="1"/>
</dbReference>
<dbReference type="OrthoDB" id="6435335at2759"/>
<dbReference type="Proteomes" id="UP000499080">
    <property type="component" value="Unassembled WGS sequence"/>
</dbReference>
<dbReference type="EMBL" id="BGPR01006354">
    <property type="protein sequence ID" value="GBN18246.1"/>
    <property type="molecule type" value="Genomic_DNA"/>
</dbReference>
<accession>A0A4Y2LPE0</accession>
<reference evidence="1 3" key="1">
    <citation type="journal article" date="2019" name="Sci. Rep.">
        <title>Orb-weaving spider Araneus ventricosus genome elucidates the spidroin gene catalogue.</title>
        <authorList>
            <person name="Kono N."/>
            <person name="Nakamura H."/>
            <person name="Ohtoshi R."/>
            <person name="Moran D.A.P."/>
            <person name="Shinohara A."/>
            <person name="Yoshida Y."/>
            <person name="Fujiwara M."/>
            <person name="Mori M."/>
            <person name="Tomita M."/>
            <person name="Arakawa K."/>
        </authorList>
    </citation>
    <scope>NUCLEOTIDE SEQUENCE [LARGE SCALE GENOMIC DNA]</scope>
</reference>
<gene>
    <name evidence="1" type="ORF">AVEN_112978_1</name>
    <name evidence="2" type="ORF">AVEN_15888_1</name>
</gene>